<name>A0A1M8A8P7_MALS4</name>
<evidence type="ECO:0000313" key="14">
    <source>
        <dbReference type="Proteomes" id="UP000186303"/>
    </source>
</evidence>
<dbReference type="Proteomes" id="UP000186303">
    <property type="component" value="Chromosome 4"/>
</dbReference>
<dbReference type="InterPro" id="IPR051218">
    <property type="entry name" value="Sec_MonoDiacylglyc_Lipase"/>
</dbReference>
<evidence type="ECO:0000256" key="10">
    <source>
        <dbReference type="ARBA" id="ARBA00048461"/>
    </source>
</evidence>
<dbReference type="VEuPathDB" id="FungiDB:MSYG_3126"/>
<dbReference type="Pfam" id="PF01764">
    <property type="entry name" value="Lipase_3"/>
    <property type="match status" value="1"/>
</dbReference>
<keyword evidence="7" id="KW-1015">Disulfide bond</keyword>
<proteinExistence type="inferred from homology"/>
<dbReference type="OrthoDB" id="426718at2759"/>
<evidence type="ECO:0000256" key="2">
    <source>
        <dbReference type="ARBA" id="ARBA00022525"/>
    </source>
</evidence>
<comment type="similarity">
    <text evidence="8">Belongs to the AB hydrolase superfamily. Lipase family. Class 3 subfamily.</text>
</comment>
<dbReference type="PANTHER" id="PTHR45856">
    <property type="entry name" value="ALPHA/BETA-HYDROLASES SUPERFAMILY PROTEIN"/>
    <property type="match status" value="1"/>
</dbReference>
<dbReference type="EMBL" id="LT671824">
    <property type="protein sequence ID" value="SHO78778.1"/>
    <property type="molecule type" value="Genomic_DNA"/>
</dbReference>
<evidence type="ECO:0000256" key="7">
    <source>
        <dbReference type="ARBA" id="ARBA00023157"/>
    </source>
</evidence>
<keyword evidence="3 11" id="KW-0732">Signal</keyword>
<dbReference type="PANTHER" id="PTHR45856:SF25">
    <property type="entry name" value="FUNGAL LIPASE-LIKE DOMAIN-CONTAINING PROTEIN"/>
    <property type="match status" value="1"/>
</dbReference>
<dbReference type="CDD" id="cd00519">
    <property type="entry name" value="Lipase_3"/>
    <property type="match status" value="1"/>
</dbReference>
<evidence type="ECO:0000256" key="6">
    <source>
        <dbReference type="ARBA" id="ARBA00023098"/>
    </source>
</evidence>
<keyword evidence="4" id="KW-0378">Hydrolase</keyword>
<comment type="catalytic activity">
    <reaction evidence="9">
        <text>a diacylglycerol + H2O = a monoacylglycerol + a fatty acid + H(+)</text>
        <dbReference type="Rhea" id="RHEA:32731"/>
        <dbReference type="ChEBI" id="CHEBI:15377"/>
        <dbReference type="ChEBI" id="CHEBI:15378"/>
        <dbReference type="ChEBI" id="CHEBI:17408"/>
        <dbReference type="ChEBI" id="CHEBI:18035"/>
        <dbReference type="ChEBI" id="CHEBI:28868"/>
    </reaction>
</comment>
<keyword evidence="14" id="KW-1185">Reference proteome</keyword>
<dbReference type="AlphaFoldDB" id="A0A1M8A8P7"/>
<keyword evidence="6" id="KW-0443">Lipid metabolism</keyword>
<evidence type="ECO:0000259" key="12">
    <source>
        <dbReference type="Pfam" id="PF01764"/>
    </source>
</evidence>
<organism evidence="13 14">
    <name type="scientific">Malassezia sympodialis (strain ATCC 42132)</name>
    <name type="common">Atopic eczema-associated yeast</name>
    <dbReference type="NCBI Taxonomy" id="1230383"/>
    <lineage>
        <taxon>Eukaryota</taxon>
        <taxon>Fungi</taxon>
        <taxon>Dikarya</taxon>
        <taxon>Basidiomycota</taxon>
        <taxon>Ustilaginomycotina</taxon>
        <taxon>Malasseziomycetes</taxon>
        <taxon>Malasseziales</taxon>
        <taxon>Malasseziaceae</taxon>
        <taxon>Malassezia</taxon>
    </lineage>
</organism>
<evidence type="ECO:0000256" key="11">
    <source>
        <dbReference type="SAM" id="SignalP"/>
    </source>
</evidence>
<dbReference type="Gene3D" id="3.40.50.1820">
    <property type="entry name" value="alpha/beta hydrolase"/>
    <property type="match status" value="1"/>
</dbReference>
<keyword evidence="5" id="KW-0442">Lipid degradation</keyword>
<comment type="catalytic activity">
    <reaction evidence="10">
        <text>a monoacylglycerol + H2O = glycerol + a fatty acid + H(+)</text>
        <dbReference type="Rhea" id="RHEA:15245"/>
        <dbReference type="ChEBI" id="CHEBI:15377"/>
        <dbReference type="ChEBI" id="CHEBI:15378"/>
        <dbReference type="ChEBI" id="CHEBI:17408"/>
        <dbReference type="ChEBI" id="CHEBI:17754"/>
        <dbReference type="ChEBI" id="CHEBI:28868"/>
    </reaction>
</comment>
<evidence type="ECO:0000256" key="8">
    <source>
        <dbReference type="ARBA" id="ARBA00043996"/>
    </source>
</evidence>
<dbReference type="GO" id="GO:0016042">
    <property type="term" value="P:lipid catabolic process"/>
    <property type="evidence" value="ECO:0007669"/>
    <property type="project" value="UniProtKB-KW"/>
</dbReference>
<accession>A0A1M8A8P7</accession>
<protein>
    <recommendedName>
        <fullName evidence="12">Fungal lipase-type domain-containing protein</fullName>
    </recommendedName>
</protein>
<gene>
    <name evidence="13" type="ORF">MSYG_3126</name>
</gene>
<feature type="domain" description="Fungal lipase-type" evidence="12">
    <location>
        <begin position="99"/>
        <end position="239"/>
    </location>
</feature>
<dbReference type="OMA" id="YICSKER"/>
<reference evidence="14" key="1">
    <citation type="journal article" date="2017" name="Nucleic Acids Res.">
        <title>Proteogenomics produces comprehensive and highly accurate protein-coding gene annotation in a complete genome assembly of Malassezia sympodialis.</title>
        <authorList>
            <person name="Zhu Y."/>
            <person name="Engstroem P.G."/>
            <person name="Tellgren-Roth C."/>
            <person name="Baudo C.D."/>
            <person name="Kennell J.C."/>
            <person name="Sun S."/>
            <person name="Billmyre R.B."/>
            <person name="Schroeder M.S."/>
            <person name="Andersson A."/>
            <person name="Holm T."/>
            <person name="Sigurgeirsson B."/>
            <person name="Wu G."/>
            <person name="Sankaranarayanan S.R."/>
            <person name="Siddharthan R."/>
            <person name="Sanyal K."/>
            <person name="Lundeberg J."/>
            <person name="Nystedt B."/>
            <person name="Boekhout T."/>
            <person name="Dawson T.L. Jr."/>
            <person name="Heitman J."/>
            <person name="Scheynius A."/>
            <person name="Lehtioe J."/>
        </authorList>
    </citation>
    <scope>NUCLEOTIDE SEQUENCE [LARGE SCALE GENOMIC DNA]</scope>
    <source>
        <strain evidence="14">ATCC 42132</strain>
    </source>
</reference>
<dbReference type="InterPro" id="IPR002921">
    <property type="entry name" value="Fungal_lipase-type"/>
</dbReference>
<dbReference type="GO" id="GO:0005576">
    <property type="term" value="C:extracellular region"/>
    <property type="evidence" value="ECO:0007669"/>
    <property type="project" value="UniProtKB-SubCell"/>
</dbReference>
<sequence length="308" mass="34654">MVQVVFFALIICAVTSFYSSLAATLNRRAQSSTSQPVEVPYDLKKFSQAAGLVQQCYCTPGSYHKGLQVGDSTLLWGIGDGNMEQRALIYHSKSLGIAVAYMGTNVSSLKSSSNDLLFLGEPPNARYSEYFPEGVKLFHGFQQPYIQLVDRVYDAIKRFKKEYNENRVTVIGHSQGAAMGLISSVDFENRLEDGIYRSYLFGLPRTGNPTFADYVDQTIGHKLRWVVSGDDWVPAVPPRWFDYQHPSNYVWIYPANSTNWKLYPGQENVHGFPTVKQDYSNFDDHQGVYFHTQIGTEIGHCPALVGQD</sequence>
<dbReference type="SUPFAM" id="SSF53474">
    <property type="entry name" value="alpha/beta-Hydrolases"/>
    <property type="match status" value="1"/>
</dbReference>
<feature type="signal peptide" evidence="11">
    <location>
        <begin position="1"/>
        <end position="16"/>
    </location>
</feature>
<dbReference type="GO" id="GO:0016787">
    <property type="term" value="F:hydrolase activity"/>
    <property type="evidence" value="ECO:0007669"/>
    <property type="project" value="UniProtKB-KW"/>
</dbReference>
<evidence type="ECO:0000256" key="1">
    <source>
        <dbReference type="ARBA" id="ARBA00004613"/>
    </source>
</evidence>
<keyword evidence="2" id="KW-0964">Secreted</keyword>
<evidence type="ECO:0000256" key="5">
    <source>
        <dbReference type="ARBA" id="ARBA00022963"/>
    </source>
</evidence>
<feature type="chain" id="PRO_5012003218" description="Fungal lipase-type domain-containing protein" evidence="11">
    <location>
        <begin position="17"/>
        <end position="308"/>
    </location>
</feature>
<comment type="subcellular location">
    <subcellularLocation>
        <location evidence="1">Secreted</location>
    </subcellularLocation>
</comment>
<evidence type="ECO:0000256" key="4">
    <source>
        <dbReference type="ARBA" id="ARBA00022801"/>
    </source>
</evidence>
<evidence type="ECO:0000256" key="9">
    <source>
        <dbReference type="ARBA" id="ARBA00047591"/>
    </source>
</evidence>
<dbReference type="InterPro" id="IPR029058">
    <property type="entry name" value="AB_hydrolase_fold"/>
</dbReference>
<evidence type="ECO:0000256" key="3">
    <source>
        <dbReference type="ARBA" id="ARBA00022729"/>
    </source>
</evidence>
<evidence type="ECO:0000313" key="13">
    <source>
        <dbReference type="EMBL" id="SHO78778.1"/>
    </source>
</evidence>